<keyword evidence="1" id="KW-0472">Membrane</keyword>
<evidence type="ECO:0000313" key="3">
    <source>
        <dbReference type="Proteomes" id="UP000433050"/>
    </source>
</evidence>
<reference evidence="2 3" key="1">
    <citation type="submission" date="2019-12" db="EMBL/GenBank/DDBJ databases">
        <authorList>
            <person name="Reyes-Prieto M."/>
        </authorList>
    </citation>
    <scope>NUCLEOTIDE SEQUENCE [LARGE SCALE GENOMIC DNA]</scope>
    <source>
        <strain evidence="2">HF14-78462</strain>
    </source>
</reference>
<dbReference type="AlphaFoldDB" id="A0A5S9P147"/>
<dbReference type="Proteomes" id="UP000433050">
    <property type="component" value="Unassembled WGS sequence"/>
</dbReference>
<proteinExistence type="predicted"/>
<evidence type="ECO:0000256" key="1">
    <source>
        <dbReference type="SAM" id="Phobius"/>
    </source>
</evidence>
<name>A0A5S9P147_9HYPH</name>
<organism evidence="2 3">
    <name type="scientific">Starkeya nomas</name>
    <dbReference type="NCBI Taxonomy" id="2666134"/>
    <lineage>
        <taxon>Bacteria</taxon>
        <taxon>Pseudomonadati</taxon>
        <taxon>Pseudomonadota</taxon>
        <taxon>Alphaproteobacteria</taxon>
        <taxon>Hyphomicrobiales</taxon>
        <taxon>Xanthobacteraceae</taxon>
        <taxon>Starkeya</taxon>
    </lineage>
</organism>
<dbReference type="EMBL" id="CACSAS010000001">
    <property type="protein sequence ID" value="CAA0096943.1"/>
    <property type="molecule type" value="Genomic_DNA"/>
</dbReference>
<sequence length="132" mass="13993">MFRSDAGECRSVRRAAGVPLRAMVRAYTVALLTILGFALFPVLSVLIVSLVAGAAGCSVNEGSVTPCVIAGVDMGGLLYTMGVLGWLMVATIPVGAMLLAGWLALLLGHLAWRHFRQKAKPIDTPERTDRQA</sequence>
<keyword evidence="1" id="KW-1133">Transmembrane helix</keyword>
<keyword evidence="3" id="KW-1185">Reference proteome</keyword>
<feature type="transmembrane region" description="Helical" evidence="1">
    <location>
        <begin position="29"/>
        <end position="55"/>
    </location>
</feature>
<feature type="transmembrane region" description="Helical" evidence="1">
    <location>
        <begin position="83"/>
        <end position="112"/>
    </location>
</feature>
<evidence type="ECO:0000313" key="2">
    <source>
        <dbReference type="EMBL" id="CAA0096943.1"/>
    </source>
</evidence>
<accession>A0A5S9P147</accession>
<keyword evidence="1" id="KW-0812">Transmembrane</keyword>
<protein>
    <submittedName>
        <fullName evidence="2">Uncharacterized protein</fullName>
    </submittedName>
</protein>
<gene>
    <name evidence="2" type="ORF">STARVERO_02076</name>
</gene>